<dbReference type="InterPro" id="IPR013780">
    <property type="entry name" value="Glyco_hydro_b"/>
</dbReference>
<dbReference type="PANTHER" id="PTHR10030:SF37">
    <property type="entry name" value="ALPHA-L-FUCOSIDASE-RELATED"/>
    <property type="match status" value="1"/>
</dbReference>
<evidence type="ECO:0000313" key="9">
    <source>
        <dbReference type="Proteomes" id="UP000597613"/>
    </source>
</evidence>
<dbReference type="PROSITE" id="PS51318">
    <property type="entry name" value="TAT"/>
    <property type="match status" value="1"/>
</dbReference>
<proteinExistence type="inferred from homology"/>
<evidence type="ECO:0000256" key="6">
    <source>
        <dbReference type="SAM" id="SignalP"/>
    </source>
</evidence>
<dbReference type="PANTHER" id="PTHR10030">
    <property type="entry name" value="ALPHA-L-FUCOSIDASE"/>
    <property type="match status" value="1"/>
</dbReference>
<dbReference type="SMART" id="SM00812">
    <property type="entry name" value="Alpha_L_fucos"/>
    <property type="match status" value="1"/>
</dbReference>
<keyword evidence="5" id="KW-0326">Glycosidase</keyword>
<feature type="domain" description="Glycoside hydrolase family 29 N-terminal" evidence="7">
    <location>
        <begin position="28"/>
        <end position="432"/>
    </location>
</feature>
<dbReference type="EMBL" id="JACONT010000025">
    <property type="protein sequence ID" value="MBC3942431.1"/>
    <property type="molecule type" value="Genomic_DNA"/>
</dbReference>
<evidence type="ECO:0000256" key="1">
    <source>
        <dbReference type="ARBA" id="ARBA00007951"/>
    </source>
</evidence>
<dbReference type="SUPFAM" id="SSF51445">
    <property type="entry name" value="(Trans)glycosidases"/>
    <property type="match status" value="1"/>
</dbReference>
<feature type="chain" id="PRO_5047287758" description="alpha-L-fucosidase" evidence="6">
    <location>
        <begin position="29"/>
        <end position="561"/>
    </location>
</feature>
<dbReference type="InterPro" id="IPR006311">
    <property type="entry name" value="TAT_signal"/>
</dbReference>
<reference evidence="8 9" key="1">
    <citation type="submission" date="2020-08" db="EMBL/GenBank/DDBJ databases">
        <title>Putative novel bacterial strains isolated from necrotic wheat leaf tissues caused by Xanthomonas translucens.</title>
        <authorList>
            <person name="Tambong J.T."/>
        </authorList>
    </citation>
    <scope>NUCLEOTIDE SEQUENCE [LARGE SCALE GENOMIC DNA]</scope>
    <source>
        <strain evidence="9">DOAB 1063</strain>
    </source>
</reference>
<dbReference type="Pfam" id="PF01120">
    <property type="entry name" value="Alpha_L_fucos"/>
    <property type="match status" value="1"/>
</dbReference>
<gene>
    <name evidence="8" type="ORF">H8S47_12165</name>
</gene>
<dbReference type="Gene3D" id="2.60.40.1180">
    <property type="entry name" value="Golgi alpha-mannosidase II"/>
    <property type="match status" value="1"/>
</dbReference>
<organism evidence="8 9">
    <name type="scientific">Sphingomonas albertensis</name>
    <dbReference type="NCBI Taxonomy" id="2762591"/>
    <lineage>
        <taxon>Bacteria</taxon>
        <taxon>Pseudomonadati</taxon>
        <taxon>Pseudomonadota</taxon>
        <taxon>Alphaproteobacteria</taxon>
        <taxon>Sphingomonadales</taxon>
        <taxon>Sphingomonadaceae</taxon>
        <taxon>Sphingomonas</taxon>
    </lineage>
</organism>
<feature type="signal peptide" evidence="6">
    <location>
        <begin position="1"/>
        <end position="28"/>
    </location>
</feature>
<protein>
    <recommendedName>
        <fullName evidence="2">alpha-L-fucosidase</fullName>
        <ecNumber evidence="2">3.2.1.51</ecNumber>
    </recommendedName>
</protein>
<dbReference type="InterPro" id="IPR057739">
    <property type="entry name" value="Glyco_hydro_29_N"/>
</dbReference>
<name>A0ABR7APQ8_9SPHN</name>
<dbReference type="InterPro" id="IPR017853">
    <property type="entry name" value="GH"/>
</dbReference>
<evidence type="ECO:0000256" key="3">
    <source>
        <dbReference type="ARBA" id="ARBA00022729"/>
    </source>
</evidence>
<dbReference type="Proteomes" id="UP000597613">
    <property type="component" value="Unassembled WGS sequence"/>
</dbReference>
<evidence type="ECO:0000313" key="8">
    <source>
        <dbReference type="EMBL" id="MBC3942431.1"/>
    </source>
</evidence>
<comment type="caution">
    <text evidence="8">The sequence shown here is derived from an EMBL/GenBank/DDBJ whole genome shotgun (WGS) entry which is preliminary data.</text>
</comment>
<dbReference type="Gene3D" id="3.20.20.80">
    <property type="entry name" value="Glycosidases"/>
    <property type="match status" value="1"/>
</dbReference>
<evidence type="ECO:0000256" key="4">
    <source>
        <dbReference type="ARBA" id="ARBA00022801"/>
    </source>
</evidence>
<keyword evidence="3 6" id="KW-0732">Signal</keyword>
<sequence>MTFSRRDAMGVIGFAGAASTLSAAQVMAATAPSVQGGQFTPDWAALTSGYRAPNWFRDAKFGIWAHWSAQCVPEEGDWYARDMYLQGTRAYTAHVAKYGHPSKVGFMEIENLWKAERWDPERLIDLYQRAGAKYFVALANHHDNLDTYASTHHAWNTTRVGPKKDIVGIWAKVARAKGLRFGVSNHSAHAWHWYQPAYGYDPEGPMRGQRYDAWRLSAADGKGKWWDGLDPQELYSGRTMPLPSGVATLAEANAIHERTDRLWSEGIPKDNPEFVRTWALRCRELIDNYRPDLLYFDNFDLPFQQVGLETAAHYYNANRAWNNGRLEAVLNVKMVPPERRMGLVEDVERGGKPYIETYPWQTDTCLGNWHYDRALYDRDGYKTAATVLHTLFDVVSKNGNLLLSVPMRGDGTIDEKEERVIEEIATWMGRYGTAIYATRPWRIHAEGPTKPASGMFAEGGPKSPYTANDIRYVRNGDDVHALVMGWPEDGIARLTLWSVGNPIGRGEIRRVTLPGQTTPLAFRRTGAALEVTLPPGHRNAIGIPLILSGRGLTGGSLAETA</sequence>
<keyword evidence="4" id="KW-0378">Hydrolase</keyword>
<accession>A0ABR7APQ8</accession>
<evidence type="ECO:0000256" key="5">
    <source>
        <dbReference type="ARBA" id="ARBA00023295"/>
    </source>
</evidence>
<dbReference type="InterPro" id="IPR000933">
    <property type="entry name" value="Glyco_hydro_29"/>
</dbReference>
<comment type="similarity">
    <text evidence="1">Belongs to the glycosyl hydrolase 29 family.</text>
</comment>
<keyword evidence="9" id="KW-1185">Reference proteome</keyword>
<evidence type="ECO:0000259" key="7">
    <source>
        <dbReference type="Pfam" id="PF01120"/>
    </source>
</evidence>
<dbReference type="EC" id="3.2.1.51" evidence="2"/>
<evidence type="ECO:0000256" key="2">
    <source>
        <dbReference type="ARBA" id="ARBA00012662"/>
    </source>
</evidence>